<evidence type="ECO:0000256" key="2">
    <source>
        <dbReference type="ARBA" id="ARBA00022692"/>
    </source>
</evidence>
<evidence type="ECO:0000256" key="5">
    <source>
        <dbReference type="SAM" id="Phobius"/>
    </source>
</evidence>
<feature type="transmembrane region" description="Helical" evidence="5">
    <location>
        <begin position="288"/>
        <end position="311"/>
    </location>
</feature>
<dbReference type="EMBL" id="AMQN01003893">
    <property type="status" value="NOT_ANNOTATED_CDS"/>
    <property type="molecule type" value="Genomic_DNA"/>
</dbReference>
<dbReference type="PANTHER" id="PTHR46641">
    <property type="entry name" value="FMRFAMIDE RECEPTOR-RELATED"/>
    <property type="match status" value="1"/>
</dbReference>
<dbReference type="InterPro" id="IPR000276">
    <property type="entry name" value="GPCR_Rhodpsn"/>
</dbReference>
<dbReference type="EMBL" id="KB292163">
    <property type="protein sequence ID" value="ELU18058.1"/>
    <property type="molecule type" value="Genomic_DNA"/>
</dbReference>
<keyword evidence="3 5" id="KW-1133">Transmembrane helix</keyword>
<dbReference type="Pfam" id="PF00001">
    <property type="entry name" value="7tm_1"/>
    <property type="match status" value="1"/>
</dbReference>
<proteinExistence type="predicted"/>
<dbReference type="HOGENOM" id="CLU_718136_0_0_1"/>
<evidence type="ECO:0000313" key="7">
    <source>
        <dbReference type="EMBL" id="ELU18058.1"/>
    </source>
</evidence>
<evidence type="ECO:0000256" key="4">
    <source>
        <dbReference type="ARBA" id="ARBA00023136"/>
    </source>
</evidence>
<protein>
    <recommendedName>
        <fullName evidence="6">G-protein coupled receptors family 1 profile domain-containing protein</fullName>
    </recommendedName>
</protein>
<dbReference type="Proteomes" id="UP000014760">
    <property type="component" value="Unassembled WGS sequence"/>
</dbReference>
<gene>
    <name evidence="7" type="ORF">CAPTEDRAFT_197700</name>
</gene>
<dbReference type="PANTHER" id="PTHR46641:SF25">
    <property type="entry name" value="CNMAMIDE RECEPTOR-RELATED"/>
    <property type="match status" value="1"/>
</dbReference>
<dbReference type="CDD" id="cd14978">
    <property type="entry name" value="7tmA_FMRFamide_R-like"/>
    <property type="match status" value="1"/>
</dbReference>
<dbReference type="EnsemblMetazoa" id="CapteT197700">
    <property type="protein sequence ID" value="CapteP197700"/>
    <property type="gene ID" value="CapteG197700"/>
</dbReference>
<evidence type="ECO:0000313" key="8">
    <source>
        <dbReference type="EnsemblMetazoa" id="CapteP197700"/>
    </source>
</evidence>
<dbReference type="GO" id="GO:0016020">
    <property type="term" value="C:membrane"/>
    <property type="evidence" value="ECO:0007669"/>
    <property type="project" value="UniProtKB-SubCell"/>
</dbReference>
<keyword evidence="2 5" id="KW-0812">Transmembrane</keyword>
<organism evidence="7">
    <name type="scientific">Capitella teleta</name>
    <name type="common">Polychaete worm</name>
    <dbReference type="NCBI Taxonomy" id="283909"/>
    <lineage>
        <taxon>Eukaryota</taxon>
        <taxon>Metazoa</taxon>
        <taxon>Spiralia</taxon>
        <taxon>Lophotrochozoa</taxon>
        <taxon>Annelida</taxon>
        <taxon>Polychaeta</taxon>
        <taxon>Sedentaria</taxon>
        <taxon>Scolecida</taxon>
        <taxon>Capitellidae</taxon>
        <taxon>Capitella</taxon>
    </lineage>
</organism>
<dbReference type="GO" id="GO:0004930">
    <property type="term" value="F:G protein-coupled receptor activity"/>
    <property type="evidence" value="ECO:0007669"/>
    <property type="project" value="InterPro"/>
</dbReference>
<dbReference type="OMA" id="INIFHFW"/>
<dbReference type="AlphaFoldDB" id="R7VGU0"/>
<feature type="transmembrane region" description="Helical" evidence="5">
    <location>
        <begin position="162"/>
        <end position="183"/>
    </location>
</feature>
<evidence type="ECO:0000313" key="9">
    <source>
        <dbReference type="Proteomes" id="UP000014760"/>
    </source>
</evidence>
<feature type="transmembrane region" description="Helical" evidence="5">
    <location>
        <begin position="120"/>
        <end position="141"/>
    </location>
</feature>
<comment type="subcellular location">
    <subcellularLocation>
        <location evidence="1">Membrane</location>
    </subcellularLocation>
</comment>
<accession>R7VGU0</accession>
<dbReference type="PRINTS" id="PR00237">
    <property type="entry name" value="GPCRRHODOPSN"/>
</dbReference>
<evidence type="ECO:0000259" key="6">
    <source>
        <dbReference type="PROSITE" id="PS50262"/>
    </source>
</evidence>
<reference evidence="9" key="1">
    <citation type="submission" date="2012-12" db="EMBL/GenBank/DDBJ databases">
        <authorList>
            <person name="Hellsten U."/>
            <person name="Grimwood J."/>
            <person name="Chapman J.A."/>
            <person name="Shapiro H."/>
            <person name="Aerts A."/>
            <person name="Otillar R.P."/>
            <person name="Terry A.Y."/>
            <person name="Boore J.L."/>
            <person name="Simakov O."/>
            <person name="Marletaz F."/>
            <person name="Cho S.-J."/>
            <person name="Edsinger-Gonzales E."/>
            <person name="Havlak P."/>
            <person name="Kuo D.-H."/>
            <person name="Larsson T."/>
            <person name="Lv J."/>
            <person name="Arendt D."/>
            <person name="Savage R."/>
            <person name="Osoegawa K."/>
            <person name="de Jong P."/>
            <person name="Lindberg D.R."/>
            <person name="Seaver E.C."/>
            <person name="Weisblat D.A."/>
            <person name="Putnam N.H."/>
            <person name="Grigoriev I.V."/>
            <person name="Rokhsar D.S."/>
        </authorList>
    </citation>
    <scope>NUCLEOTIDE SEQUENCE</scope>
    <source>
        <strain evidence="9">I ESC-2004</strain>
    </source>
</reference>
<keyword evidence="4 5" id="KW-0472">Membrane</keyword>
<dbReference type="SUPFAM" id="SSF81321">
    <property type="entry name" value="Family A G protein-coupled receptor-like"/>
    <property type="match status" value="1"/>
</dbReference>
<feature type="transmembrane region" description="Helical" evidence="5">
    <location>
        <begin position="331"/>
        <end position="353"/>
    </location>
</feature>
<dbReference type="InterPro" id="IPR052954">
    <property type="entry name" value="GPCR-Ligand_Int"/>
</dbReference>
<feature type="transmembrane region" description="Helical" evidence="5">
    <location>
        <begin position="212"/>
        <end position="233"/>
    </location>
</feature>
<dbReference type="PROSITE" id="PS50262">
    <property type="entry name" value="G_PROTEIN_RECEP_F1_2"/>
    <property type="match status" value="1"/>
</dbReference>
<reference evidence="8" key="3">
    <citation type="submission" date="2015-06" db="UniProtKB">
        <authorList>
            <consortium name="EnsemblMetazoa"/>
        </authorList>
    </citation>
    <scope>IDENTIFICATION</scope>
</reference>
<evidence type="ECO:0000256" key="1">
    <source>
        <dbReference type="ARBA" id="ARBA00004370"/>
    </source>
</evidence>
<dbReference type="STRING" id="283909.R7VGU0"/>
<sequence length="385" mass="44238">MATLSHEEFASIMFNQSLFNYSDILIFDNSSSTVERTLSSATLASEAAFKYGIFVITFFGTVGNLLSIAVFSRKCFRTTTTSIFVRVLAVFDTLTLWSYSLWDVSMYFHSDINSELLCKLLNWIMASAPHVASYTLLTVTLERLTAVIRPLRVHLLFTRRRAIVCSALTTSVPALYNSVYFYIFTQLPNGECGVVTDLRREFLTVWSYFDPIIGIIVPAILIFILNITTIFAFRRSMRMRKAHVIKQFSNYKHETKNLVNGNHTEANKKLKIPTTKRNLLRDQSGHHLTVMLILVSLFYWILMLPSGALFIAKIYWPNEASADFKERMTRFYHVAYLLMLSNSSLDFVLYAVTARKFRRELSRVLLGCSTRQRGIELTTTSNSYY</sequence>
<name>R7VGU0_CAPTE</name>
<keyword evidence="9" id="KW-1185">Reference proteome</keyword>
<reference evidence="7 9" key="2">
    <citation type="journal article" date="2013" name="Nature">
        <title>Insights into bilaterian evolution from three spiralian genomes.</title>
        <authorList>
            <person name="Simakov O."/>
            <person name="Marletaz F."/>
            <person name="Cho S.J."/>
            <person name="Edsinger-Gonzales E."/>
            <person name="Havlak P."/>
            <person name="Hellsten U."/>
            <person name="Kuo D.H."/>
            <person name="Larsson T."/>
            <person name="Lv J."/>
            <person name="Arendt D."/>
            <person name="Savage R."/>
            <person name="Osoegawa K."/>
            <person name="de Jong P."/>
            <person name="Grimwood J."/>
            <person name="Chapman J.A."/>
            <person name="Shapiro H."/>
            <person name="Aerts A."/>
            <person name="Otillar R.P."/>
            <person name="Terry A.Y."/>
            <person name="Boore J.L."/>
            <person name="Grigoriev I.V."/>
            <person name="Lindberg D.R."/>
            <person name="Seaver E.C."/>
            <person name="Weisblat D.A."/>
            <person name="Putnam N.H."/>
            <person name="Rokhsar D.S."/>
        </authorList>
    </citation>
    <scope>NUCLEOTIDE SEQUENCE</scope>
    <source>
        <strain evidence="7 9">I ESC-2004</strain>
    </source>
</reference>
<dbReference type="InterPro" id="IPR017452">
    <property type="entry name" value="GPCR_Rhodpsn_7TM"/>
</dbReference>
<feature type="domain" description="G-protein coupled receptors family 1 profile" evidence="6">
    <location>
        <begin position="63"/>
        <end position="350"/>
    </location>
</feature>
<feature type="transmembrane region" description="Helical" evidence="5">
    <location>
        <begin position="48"/>
        <end position="71"/>
    </location>
</feature>
<dbReference type="OrthoDB" id="9999179at2759"/>
<dbReference type="Gene3D" id="1.20.1070.10">
    <property type="entry name" value="Rhodopsin 7-helix transmembrane proteins"/>
    <property type="match status" value="1"/>
</dbReference>
<feature type="transmembrane region" description="Helical" evidence="5">
    <location>
        <begin position="83"/>
        <end position="100"/>
    </location>
</feature>
<evidence type="ECO:0000256" key="3">
    <source>
        <dbReference type="ARBA" id="ARBA00022989"/>
    </source>
</evidence>